<dbReference type="InterPro" id="IPR025151">
    <property type="entry name" value="ELYS_dom"/>
</dbReference>
<feature type="compositionally biased region" description="Acidic residues" evidence="3">
    <location>
        <begin position="553"/>
        <end position="563"/>
    </location>
</feature>
<feature type="domain" description="ELYS-like" evidence="4">
    <location>
        <begin position="90"/>
        <end position="309"/>
    </location>
</feature>
<comment type="subcellular location">
    <subcellularLocation>
        <location evidence="1">Nucleus</location>
    </subcellularLocation>
</comment>
<keyword evidence="6" id="KW-1185">Reference proteome</keyword>
<evidence type="ECO:0000256" key="2">
    <source>
        <dbReference type="ARBA" id="ARBA00023242"/>
    </source>
</evidence>
<gene>
    <name evidence="5" type="primary">X975_02819</name>
    <name evidence="5" type="ORF">CEXT_84821</name>
</gene>
<feature type="region of interest" description="Disordered" evidence="3">
    <location>
        <begin position="546"/>
        <end position="610"/>
    </location>
</feature>
<dbReference type="Pfam" id="PF13934">
    <property type="entry name" value="ELYS"/>
    <property type="match status" value="1"/>
</dbReference>
<evidence type="ECO:0000259" key="4">
    <source>
        <dbReference type="Pfam" id="PF13934"/>
    </source>
</evidence>
<dbReference type="EMBL" id="BPLR01001493">
    <property type="protein sequence ID" value="GIZ02698.1"/>
    <property type="molecule type" value="Genomic_DNA"/>
</dbReference>
<proteinExistence type="predicted"/>
<organism evidence="5 6">
    <name type="scientific">Caerostris extrusa</name>
    <name type="common">Bark spider</name>
    <name type="synonym">Caerostris bankana</name>
    <dbReference type="NCBI Taxonomy" id="172846"/>
    <lineage>
        <taxon>Eukaryota</taxon>
        <taxon>Metazoa</taxon>
        <taxon>Ecdysozoa</taxon>
        <taxon>Arthropoda</taxon>
        <taxon>Chelicerata</taxon>
        <taxon>Arachnida</taxon>
        <taxon>Araneae</taxon>
        <taxon>Araneomorphae</taxon>
        <taxon>Entelegynae</taxon>
        <taxon>Araneoidea</taxon>
        <taxon>Araneidae</taxon>
        <taxon>Caerostris</taxon>
    </lineage>
</organism>
<evidence type="ECO:0000256" key="1">
    <source>
        <dbReference type="ARBA" id="ARBA00004123"/>
    </source>
</evidence>
<dbReference type="InterPro" id="IPR052620">
    <property type="entry name" value="ELYS/MEL-28_NucAsmblyFactor"/>
</dbReference>
<dbReference type="PANTHER" id="PTHR21583">
    <property type="entry name" value="ELYS PROTEIN"/>
    <property type="match status" value="1"/>
</dbReference>
<evidence type="ECO:0000313" key="5">
    <source>
        <dbReference type="EMBL" id="GIZ02698.1"/>
    </source>
</evidence>
<reference evidence="5 6" key="1">
    <citation type="submission" date="2021-06" db="EMBL/GenBank/DDBJ databases">
        <title>Caerostris extrusa draft genome.</title>
        <authorList>
            <person name="Kono N."/>
            <person name="Arakawa K."/>
        </authorList>
    </citation>
    <scope>NUCLEOTIDE SEQUENCE [LARGE SCALE GENOMIC DNA]</scope>
</reference>
<feature type="compositionally biased region" description="Basic and acidic residues" evidence="3">
    <location>
        <begin position="567"/>
        <end position="599"/>
    </location>
</feature>
<sequence>MAGFQKHVAPRTEQGLQELKCRRDAISAINIYLQVLLWLRSVHVLPEVCEEEATAKNIVYRLNNINDSFYLRRERLRKLHSSLASTDVFLIDGLVNEAGVSSSWQEKNGNSTYPPPSIYAAISSYLVEGVSLEVKHMLMYYLLLDLQDMNAGSSFSAELKKFPQIFSLPKSKMKLVKSFWYLDRRDTKNAIKKLLNSAVRVSDISPWQHQRIIKSFLFWKAPQEALKYINHMEPPQVTVDDMKLHLSVLLACGAITQAYEYQRKRQQVHGNELLSHLFLSCQELRKMKDLMYLPLNSLESWALVKFLSESEDPRAQESLVIYHLLHCNFFDAARVNEKLSRLLMNKIASIYGKNIHERSIDREALVESLMAAVSSTERCLLEEIDRLPPDAFKRKKTFCGLCWSEHLFLLQTLRGSPHVNARKSYFESMPFLRPPVTPECVRKPTSVQSSKIVSKRSLIQISPEYSTPAKRSRLLDNAPFKSSPLLKRTPKTLAGDIVSLLQTPPIHRRASTLLKSKDNQNTPTITPQSILKKKLEVKKVQLDFRAPTPPLCSEDENSEEEAMQIDKNLESKDSTSSENSRQIRFELPVENKSTKEENNAKPAETSALHSSLKNTITPREVGDNSFGSLTREPIRSIKKRISFHDEVQKPEIDVEVLDVSETEIKSILHQKQSSVRQTQILSTSCEKSLDVSEKEIKSTLHQKQSSIQVQRFSTSLPKDKILFPSSSFISDIKTASSTKTCITS</sequence>
<dbReference type="AlphaFoldDB" id="A0AAV4Y5T4"/>
<comment type="caution">
    <text evidence="5">The sequence shown here is derived from an EMBL/GenBank/DDBJ whole genome shotgun (WGS) entry which is preliminary data.</text>
</comment>
<evidence type="ECO:0000256" key="3">
    <source>
        <dbReference type="SAM" id="MobiDB-lite"/>
    </source>
</evidence>
<keyword evidence="2" id="KW-0539">Nucleus</keyword>
<name>A0AAV4Y5T4_CAEEX</name>
<dbReference type="GO" id="GO:0005634">
    <property type="term" value="C:nucleus"/>
    <property type="evidence" value="ECO:0007669"/>
    <property type="project" value="UniProtKB-SubCell"/>
</dbReference>
<protein>
    <submittedName>
        <fullName evidence="5">Protein ELYS</fullName>
    </submittedName>
</protein>
<accession>A0AAV4Y5T4</accession>
<dbReference type="PANTHER" id="PTHR21583:SF8">
    <property type="entry name" value="PROTEIN ELYS"/>
    <property type="match status" value="1"/>
</dbReference>
<evidence type="ECO:0000313" key="6">
    <source>
        <dbReference type="Proteomes" id="UP001054945"/>
    </source>
</evidence>
<dbReference type="Proteomes" id="UP001054945">
    <property type="component" value="Unassembled WGS sequence"/>
</dbReference>